<protein>
    <submittedName>
        <fullName evidence="1">Uncharacterized protein</fullName>
    </submittedName>
</protein>
<dbReference type="EMBL" id="CM047902">
    <property type="protein sequence ID" value="KAJ0094105.1"/>
    <property type="molecule type" value="Genomic_DNA"/>
</dbReference>
<accession>A0ACC1B5A1</accession>
<evidence type="ECO:0000313" key="1">
    <source>
        <dbReference type="EMBL" id="KAJ0094105.1"/>
    </source>
</evidence>
<evidence type="ECO:0000313" key="2">
    <source>
        <dbReference type="Proteomes" id="UP001164250"/>
    </source>
</evidence>
<dbReference type="Proteomes" id="UP001164250">
    <property type="component" value="Chromosome 6"/>
</dbReference>
<proteinExistence type="predicted"/>
<keyword evidence="2" id="KW-1185">Reference proteome</keyword>
<sequence length="400" mass="45060">MVMTTMEVEIISREVIKPSSPTPPHLRLHNLSFFYQFIPSWKDWRLRSIECNDEGAVIWEARTNCGLSEILKHPENETLDQLLPDDLQWTTNSNIPLVIQVTFFDCGGMAIGLCLSHRILDMSSMGKFINNWANTARGTGDHQNVLPDFSAATLFPRGDLPVPPPHKLPGGSVVTRRFVFSASKITSLKAIASKNVQNPTRVEVVSALIYKCASSTSRANSNSLNPTLFVQLLNLRSRTMDPPLPENFMGNVVFIISVLTSEENKIVLHSVVGQKREELAKFCDRHAKNFKKKEWFSAILECLKDARKVYYSNKNLDVYTCTSWCWNPVYQVDFVWGRPEWVTTTNNGMKNSILLMDTRDGLGIEALVTLEQQDMAVFERDDELLSFAIVNPGAVEAATT</sequence>
<gene>
    <name evidence="1" type="ORF">Patl1_16846</name>
</gene>
<organism evidence="1 2">
    <name type="scientific">Pistacia atlantica</name>
    <dbReference type="NCBI Taxonomy" id="434234"/>
    <lineage>
        <taxon>Eukaryota</taxon>
        <taxon>Viridiplantae</taxon>
        <taxon>Streptophyta</taxon>
        <taxon>Embryophyta</taxon>
        <taxon>Tracheophyta</taxon>
        <taxon>Spermatophyta</taxon>
        <taxon>Magnoliopsida</taxon>
        <taxon>eudicotyledons</taxon>
        <taxon>Gunneridae</taxon>
        <taxon>Pentapetalae</taxon>
        <taxon>rosids</taxon>
        <taxon>malvids</taxon>
        <taxon>Sapindales</taxon>
        <taxon>Anacardiaceae</taxon>
        <taxon>Pistacia</taxon>
    </lineage>
</organism>
<reference evidence="2" key="1">
    <citation type="journal article" date="2023" name="G3 (Bethesda)">
        <title>Genome assembly and association tests identify interacting loci associated with vigor, precocity, and sex in interspecific pistachio rootstocks.</title>
        <authorList>
            <person name="Palmer W."/>
            <person name="Jacygrad E."/>
            <person name="Sagayaradj S."/>
            <person name="Cavanaugh K."/>
            <person name="Han R."/>
            <person name="Bertier L."/>
            <person name="Beede B."/>
            <person name="Kafkas S."/>
            <person name="Golino D."/>
            <person name="Preece J."/>
            <person name="Michelmore R."/>
        </authorList>
    </citation>
    <scope>NUCLEOTIDE SEQUENCE [LARGE SCALE GENOMIC DNA]</scope>
</reference>
<name>A0ACC1B5A1_9ROSI</name>
<comment type="caution">
    <text evidence="1">The sequence shown here is derived from an EMBL/GenBank/DDBJ whole genome shotgun (WGS) entry which is preliminary data.</text>
</comment>